<dbReference type="Proteomes" id="UP000475385">
    <property type="component" value="Unassembled WGS sequence"/>
</dbReference>
<evidence type="ECO:0000256" key="2">
    <source>
        <dbReference type="ARBA" id="ARBA00022448"/>
    </source>
</evidence>
<evidence type="ECO:0000256" key="1">
    <source>
        <dbReference type="ARBA" id="ARBA00004651"/>
    </source>
</evidence>
<evidence type="ECO:0000313" key="11">
    <source>
        <dbReference type="EMBL" id="NGM20967.1"/>
    </source>
</evidence>
<dbReference type="RefSeq" id="WP_164694851.1">
    <property type="nucleotide sequence ID" value="NZ_JAAIKB010000004.1"/>
</dbReference>
<evidence type="ECO:0000259" key="10">
    <source>
        <dbReference type="PROSITE" id="PS50928"/>
    </source>
</evidence>
<dbReference type="PANTHER" id="PTHR43386">
    <property type="entry name" value="OLIGOPEPTIDE TRANSPORT SYSTEM PERMEASE PROTEIN APPC"/>
    <property type="match status" value="1"/>
</dbReference>
<dbReference type="AlphaFoldDB" id="A0A6M1LL81"/>
<feature type="transmembrane region" description="Helical" evidence="9">
    <location>
        <begin position="118"/>
        <end position="143"/>
    </location>
</feature>
<evidence type="ECO:0000313" key="12">
    <source>
        <dbReference type="Proteomes" id="UP000475385"/>
    </source>
</evidence>
<feature type="transmembrane region" description="Helical" evidence="9">
    <location>
        <begin position="20"/>
        <end position="37"/>
    </location>
</feature>
<comment type="caution">
    <text evidence="11">The sequence shown here is derived from an EMBL/GenBank/DDBJ whole genome shotgun (WGS) entry which is preliminary data.</text>
</comment>
<evidence type="ECO:0000256" key="8">
    <source>
        <dbReference type="ARBA" id="ARBA00023136"/>
    </source>
</evidence>
<sequence>MRGLRRIAARGHSPARLMGGTLVGLVVLMAILGPLLVEGSPTRQDLSAVLDPPSADALLGRDHLGRSVLVRLVHAARLSVSLGAATVVAAAVPGILLGLLAAWAGGWTDRVLSGLGDAVLALPGLLLVLLVVALAPGAFWPLFLGLSLAMWVEWFRVTRAASGALLASPAVEAARLLGFGPWHVLRRHVLPEMAPLFGTLAAFGFAGAVLAVGALGFIGIGLRPPTAEWGLMMVELLPHYDEAPLAMLAPALCLFALVLGLQLLAGRDPR</sequence>
<evidence type="ECO:0000256" key="3">
    <source>
        <dbReference type="ARBA" id="ARBA00022475"/>
    </source>
</evidence>
<dbReference type="PANTHER" id="PTHR43386:SF1">
    <property type="entry name" value="D,D-DIPEPTIDE TRANSPORT SYSTEM PERMEASE PROTEIN DDPC-RELATED"/>
    <property type="match status" value="1"/>
</dbReference>
<feature type="transmembrane region" description="Helical" evidence="9">
    <location>
        <begin position="82"/>
        <end position="106"/>
    </location>
</feature>
<dbReference type="InterPro" id="IPR000515">
    <property type="entry name" value="MetI-like"/>
</dbReference>
<dbReference type="InterPro" id="IPR050366">
    <property type="entry name" value="BP-dependent_transpt_permease"/>
</dbReference>
<dbReference type="Gene3D" id="1.10.3720.10">
    <property type="entry name" value="MetI-like"/>
    <property type="match status" value="1"/>
</dbReference>
<feature type="transmembrane region" description="Helical" evidence="9">
    <location>
        <begin position="197"/>
        <end position="223"/>
    </location>
</feature>
<feature type="domain" description="ABC transmembrane type-1" evidence="10">
    <location>
        <begin position="76"/>
        <end position="265"/>
    </location>
</feature>
<evidence type="ECO:0000256" key="6">
    <source>
        <dbReference type="ARBA" id="ARBA00022927"/>
    </source>
</evidence>
<dbReference type="GO" id="GO:0015031">
    <property type="term" value="P:protein transport"/>
    <property type="evidence" value="ECO:0007669"/>
    <property type="project" value="UniProtKB-KW"/>
</dbReference>
<dbReference type="Pfam" id="PF00528">
    <property type="entry name" value="BPD_transp_1"/>
    <property type="match status" value="1"/>
</dbReference>
<evidence type="ECO:0000256" key="9">
    <source>
        <dbReference type="RuleBase" id="RU363032"/>
    </source>
</evidence>
<feature type="transmembrane region" description="Helical" evidence="9">
    <location>
        <begin position="243"/>
        <end position="265"/>
    </location>
</feature>
<keyword evidence="7 9" id="KW-1133">Transmembrane helix</keyword>
<dbReference type="PROSITE" id="PS50928">
    <property type="entry name" value="ABC_TM1"/>
    <property type="match status" value="1"/>
</dbReference>
<keyword evidence="2 9" id="KW-0813">Transport</keyword>
<keyword evidence="5" id="KW-0571">Peptide transport</keyword>
<comment type="similarity">
    <text evidence="9">Belongs to the binding-protein-dependent transport system permease family.</text>
</comment>
<proteinExistence type="inferred from homology"/>
<accession>A0A6M1LL81</accession>
<evidence type="ECO:0000256" key="4">
    <source>
        <dbReference type="ARBA" id="ARBA00022692"/>
    </source>
</evidence>
<gene>
    <name evidence="11" type="ORF">G3576_13165</name>
</gene>
<organism evidence="11 12">
    <name type="scientific">Falsiroseomonas algicola</name>
    <dbReference type="NCBI Taxonomy" id="2716930"/>
    <lineage>
        <taxon>Bacteria</taxon>
        <taxon>Pseudomonadati</taxon>
        <taxon>Pseudomonadota</taxon>
        <taxon>Alphaproteobacteria</taxon>
        <taxon>Acetobacterales</taxon>
        <taxon>Roseomonadaceae</taxon>
        <taxon>Falsiroseomonas</taxon>
    </lineage>
</organism>
<keyword evidence="3" id="KW-1003">Cell membrane</keyword>
<dbReference type="EMBL" id="JAAIKB010000004">
    <property type="protein sequence ID" value="NGM20967.1"/>
    <property type="molecule type" value="Genomic_DNA"/>
</dbReference>
<keyword evidence="8 9" id="KW-0472">Membrane</keyword>
<comment type="subcellular location">
    <subcellularLocation>
        <location evidence="1 9">Cell membrane</location>
        <topology evidence="1 9">Multi-pass membrane protein</topology>
    </subcellularLocation>
</comment>
<dbReference type="GO" id="GO:0005886">
    <property type="term" value="C:plasma membrane"/>
    <property type="evidence" value="ECO:0007669"/>
    <property type="project" value="UniProtKB-SubCell"/>
</dbReference>
<protein>
    <submittedName>
        <fullName evidence="11">ABC transporter permease</fullName>
    </submittedName>
</protein>
<dbReference type="CDD" id="cd06261">
    <property type="entry name" value="TM_PBP2"/>
    <property type="match status" value="1"/>
</dbReference>
<evidence type="ECO:0000256" key="7">
    <source>
        <dbReference type="ARBA" id="ARBA00022989"/>
    </source>
</evidence>
<keyword evidence="6" id="KW-0653">Protein transport</keyword>
<keyword evidence="4 9" id="KW-0812">Transmembrane</keyword>
<evidence type="ECO:0000256" key="5">
    <source>
        <dbReference type="ARBA" id="ARBA00022856"/>
    </source>
</evidence>
<dbReference type="SUPFAM" id="SSF161098">
    <property type="entry name" value="MetI-like"/>
    <property type="match status" value="1"/>
</dbReference>
<dbReference type="GO" id="GO:0071916">
    <property type="term" value="F:dipeptide transmembrane transporter activity"/>
    <property type="evidence" value="ECO:0007669"/>
    <property type="project" value="TreeGrafter"/>
</dbReference>
<name>A0A6M1LL81_9PROT</name>
<reference evidence="11 12" key="1">
    <citation type="submission" date="2020-03" db="EMBL/GenBank/DDBJ databases">
        <title>Roseomonas stagni sp. nov., isolated from pond water in Japan.</title>
        <authorList>
            <person name="Furuhata K."/>
            <person name="Miyamoto H."/>
            <person name="Goto K."/>
        </authorList>
    </citation>
    <scope>NUCLEOTIDE SEQUENCE [LARGE SCALE GENOMIC DNA]</scope>
    <source>
        <strain evidence="11 12">PeD5</strain>
    </source>
</reference>
<dbReference type="InterPro" id="IPR035906">
    <property type="entry name" value="MetI-like_sf"/>
</dbReference>
<keyword evidence="12" id="KW-1185">Reference proteome</keyword>